<keyword evidence="11 13" id="KW-0464">Manganese</keyword>
<evidence type="ECO:0000256" key="11">
    <source>
        <dbReference type="PIRSR" id="PIRSR605027-3"/>
    </source>
</evidence>
<dbReference type="GO" id="GO:0000139">
    <property type="term" value="C:Golgi membrane"/>
    <property type="evidence" value="ECO:0007669"/>
    <property type="project" value="UniProtKB-SubCell"/>
</dbReference>
<reference evidence="15" key="1">
    <citation type="submission" date="2022-11" db="UniProtKB">
        <authorList>
            <consortium name="WormBaseParasite"/>
        </authorList>
    </citation>
    <scope>IDENTIFICATION</scope>
</reference>
<name>A0A914VHZ3_9BILA</name>
<keyword evidence="8 13" id="KW-0472">Membrane</keyword>
<evidence type="ECO:0000256" key="2">
    <source>
        <dbReference type="ARBA" id="ARBA00007706"/>
    </source>
</evidence>
<comment type="catalytic activity">
    <reaction evidence="10 13">
        <text>3-O-(beta-D-galactosyl-(1-&gt;3)-beta-D-galactosyl-(1-&gt;4)-beta-D-xylosyl)-L-seryl-[protein] + UDP-alpha-D-glucuronate = 3-O-(beta-D-GlcA-(1-&gt;3)-beta-D-Gal-(1-&gt;3)-beta-D-Gal-(1-&gt;4)-beta-D-Xyl)-L-seryl-[protein] + UDP + H(+)</text>
        <dbReference type="Rhea" id="RHEA:24168"/>
        <dbReference type="Rhea" id="RHEA-COMP:12571"/>
        <dbReference type="Rhea" id="RHEA-COMP:12573"/>
        <dbReference type="ChEBI" id="CHEBI:15378"/>
        <dbReference type="ChEBI" id="CHEBI:58052"/>
        <dbReference type="ChEBI" id="CHEBI:58223"/>
        <dbReference type="ChEBI" id="CHEBI:132090"/>
        <dbReference type="ChEBI" id="CHEBI:132093"/>
        <dbReference type="EC" id="2.4.1.135"/>
    </reaction>
</comment>
<dbReference type="EC" id="2.4.1.135" evidence="3 13"/>
<dbReference type="PANTHER" id="PTHR10896">
    <property type="entry name" value="GALACTOSYLGALACTOSYLXYLOSYLPROTEIN 3-BETA-GLUCURONOSYLTRANSFERASE BETA-1,3-GLUCURONYLTRANSFERASE"/>
    <property type="match status" value="1"/>
</dbReference>
<evidence type="ECO:0000256" key="3">
    <source>
        <dbReference type="ARBA" id="ARBA00012641"/>
    </source>
</evidence>
<dbReference type="AlphaFoldDB" id="A0A914VHZ3"/>
<evidence type="ECO:0000256" key="8">
    <source>
        <dbReference type="ARBA" id="ARBA00023136"/>
    </source>
</evidence>
<keyword evidence="6 13" id="KW-0735">Signal-anchor</keyword>
<evidence type="ECO:0000256" key="6">
    <source>
        <dbReference type="ARBA" id="ARBA00022968"/>
    </source>
</evidence>
<evidence type="ECO:0000256" key="4">
    <source>
        <dbReference type="ARBA" id="ARBA00022679"/>
    </source>
</evidence>
<feature type="binding site" evidence="11">
    <location>
        <position position="169"/>
    </location>
    <ligand>
        <name>Mn(2+)</name>
        <dbReference type="ChEBI" id="CHEBI:29035"/>
    </ligand>
</feature>
<organism evidence="14 15">
    <name type="scientific">Plectus sambesii</name>
    <dbReference type="NCBI Taxonomy" id="2011161"/>
    <lineage>
        <taxon>Eukaryota</taxon>
        <taxon>Metazoa</taxon>
        <taxon>Ecdysozoa</taxon>
        <taxon>Nematoda</taxon>
        <taxon>Chromadorea</taxon>
        <taxon>Plectida</taxon>
        <taxon>Plectina</taxon>
        <taxon>Plectoidea</taxon>
        <taxon>Plectidae</taxon>
        <taxon>Plectus</taxon>
    </lineage>
</organism>
<keyword evidence="7 13" id="KW-1133">Transmembrane helix</keyword>
<dbReference type="InterPro" id="IPR029044">
    <property type="entry name" value="Nucleotide-diphossugar_trans"/>
</dbReference>
<dbReference type="InterPro" id="IPR005027">
    <property type="entry name" value="Glyco_trans_43"/>
</dbReference>
<comment type="subcellular location">
    <subcellularLocation>
        <location evidence="13">Golgi apparatus membrane</location>
        <topology evidence="13">Single-pass type II membrane protein</topology>
    </subcellularLocation>
    <subcellularLocation>
        <location evidence="1">Membrane</location>
        <topology evidence="1">Single-pass type II membrane protein</topology>
    </subcellularLocation>
</comment>
<comment type="cofactor">
    <cofactor evidence="11 13">
        <name>Mn(2+)</name>
        <dbReference type="ChEBI" id="CHEBI:29035"/>
    </cofactor>
</comment>
<keyword evidence="5 13" id="KW-0812">Transmembrane</keyword>
<sequence length="225" mass="26065">MTSSFSSICFTKTFFFVFALLISNAITVILVTQWLETSRRPNRLLLTRESHNPSDSVLPWIFVVTPTHSRLEQKADLTRLSQTLRLVPYAHWIVVEDAKQETRNIKDWLMGTGVMHTYLYHHKENENNNKTKKKHRMKGWRPRALAIDWLRNAQKAHPSKGVVYFADDDNSYDARLFNDFIRNVKRVGVWAVGLVGGALVEAPEIENGAVTSFHVMWGRKRKFPI</sequence>
<evidence type="ECO:0000313" key="15">
    <source>
        <dbReference type="WBParaSite" id="PSAMB.scaffold204size66058.g3261.t1"/>
    </source>
</evidence>
<proteinExistence type="inferred from homology"/>
<keyword evidence="11 13" id="KW-0479">Metal-binding</keyword>
<protein>
    <recommendedName>
        <fullName evidence="3 13">Galactosylgalactosylxylosylprotein 3-beta-glucuronosyltransferase</fullName>
        <ecNumber evidence="3 13">2.4.1.135</ecNumber>
    </recommendedName>
</protein>
<dbReference type="Proteomes" id="UP000887566">
    <property type="component" value="Unplaced"/>
</dbReference>
<dbReference type="GO" id="GO:0050650">
    <property type="term" value="P:chondroitin sulfate proteoglycan biosynthetic process"/>
    <property type="evidence" value="ECO:0007669"/>
    <property type="project" value="TreeGrafter"/>
</dbReference>
<dbReference type="PANTHER" id="PTHR10896:SF30">
    <property type="entry name" value="GALACTOSYLGALACTOSYLXYLOSYLPROTEIN 3-BETA-GLUCURONOSYLTRANSFERASE"/>
    <property type="match status" value="1"/>
</dbReference>
<feature type="site" description="Interaction with galactose moiety of substrate glycoprotein" evidence="12">
    <location>
        <position position="201"/>
    </location>
</feature>
<evidence type="ECO:0000256" key="12">
    <source>
        <dbReference type="PIRSR" id="PIRSR605027-4"/>
    </source>
</evidence>
<evidence type="ECO:0000256" key="7">
    <source>
        <dbReference type="ARBA" id="ARBA00022989"/>
    </source>
</evidence>
<dbReference type="Pfam" id="PF03360">
    <property type="entry name" value="Glyco_transf_43"/>
    <property type="match status" value="1"/>
</dbReference>
<keyword evidence="9" id="KW-0325">Glycoprotein</keyword>
<keyword evidence="13" id="KW-0333">Golgi apparatus</keyword>
<dbReference type="GO" id="GO:0005975">
    <property type="term" value="P:carbohydrate metabolic process"/>
    <property type="evidence" value="ECO:0007669"/>
    <property type="project" value="TreeGrafter"/>
</dbReference>
<dbReference type="WBParaSite" id="PSAMB.scaffold204size66058.g3261.t1">
    <property type="protein sequence ID" value="PSAMB.scaffold204size66058.g3261.t1"/>
    <property type="gene ID" value="PSAMB.scaffold204size66058.g3261"/>
</dbReference>
<comment type="pathway">
    <text evidence="13">Protein modification; protein glycosylation.</text>
</comment>
<dbReference type="SUPFAM" id="SSF53448">
    <property type="entry name" value="Nucleotide-diphospho-sugar transferases"/>
    <property type="match status" value="1"/>
</dbReference>
<accession>A0A914VHZ3</accession>
<dbReference type="Gene3D" id="3.90.550.10">
    <property type="entry name" value="Spore Coat Polysaccharide Biosynthesis Protein SpsA, Chain A"/>
    <property type="match status" value="1"/>
</dbReference>
<evidence type="ECO:0000256" key="1">
    <source>
        <dbReference type="ARBA" id="ARBA00004606"/>
    </source>
</evidence>
<dbReference type="GO" id="GO:0046872">
    <property type="term" value="F:metal ion binding"/>
    <property type="evidence" value="ECO:0007669"/>
    <property type="project" value="UniProtKB-KW"/>
</dbReference>
<evidence type="ECO:0000256" key="10">
    <source>
        <dbReference type="ARBA" id="ARBA00047979"/>
    </source>
</evidence>
<evidence type="ECO:0000256" key="5">
    <source>
        <dbReference type="ARBA" id="ARBA00022692"/>
    </source>
</evidence>
<dbReference type="GO" id="GO:0015018">
    <property type="term" value="F:galactosylgalactosylxylosylprotein 3-beta-glucuronosyltransferase activity"/>
    <property type="evidence" value="ECO:0007669"/>
    <property type="project" value="UniProtKB-UniRule"/>
</dbReference>
<evidence type="ECO:0000313" key="14">
    <source>
        <dbReference type="Proteomes" id="UP000887566"/>
    </source>
</evidence>
<keyword evidence="4 13" id="KW-0808">Transferase</keyword>
<evidence type="ECO:0000256" key="9">
    <source>
        <dbReference type="ARBA" id="ARBA00023180"/>
    </source>
</evidence>
<feature type="transmembrane region" description="Helical" evidence="13">
    <location>
        <begin position="14"/>
        <end position="35"/>
    </location>
</feature>
<comment type="similarity">
    <text evidence="2 13">Belongs to the glycosyltransferase 43 family.</text>
</comment>
<evidence type="ECO:0000256" key="13">
    <source>
        <dbReference type="RuleBase" id="RU363127"/>
    </source>
</evidence>
<keyword evidence="14" id="KW-1185">Reference proteome</keyword>